<dbReference type="Proteomes" id="UP000664702">
    <property type="component" value="Plasmid pBb144S4a"/>
</dbReference>
<protein>
    <submittedName>
        <fullName evidence="1">Uncharacterized protein</fullName>
    </submittedName>
</protein>
<dbReference type="EMBL" id="CP086137">
    <property type="protein sequence ID" value="UEM18072.1"/>
    <property type="molecule type" value="Genomic_DNA"/>
</dbReference>
<reference evidence="1" key="1">
    <citation type="submission" date="2021-03" db="EMBL/GenBank/DDBJ databases">
        <title>Whole Genome Sequence of Bradyrhizobium sp. Strain 144S4.</title>
        <authorList>
            <person name="Bromfield E.S.P."/>
            <person name="Cloutier S."/>
        </authorList>
    </citation>
    <scope>NUCLEOTIDE SEQUENCE [LARGE SCALE GENOMIC DNA]</scope>
    <source>
        <strain evidence="1">144S4</strain>
    </source>
</reference>
<dbReference type="KEGG" id="bban:J4G43_052390"/>
<dbReference type="AlphaFoldDB" id="A0A939MNR5"/>
<evidence type="ECO:0000313" key="3">
    <source>
        <dbReference type="Proteomes" id="UP000664702"/>
    </source>
</evidence>
<keyword evidence="2" id="KW-0614">Plasmid</keyword>
<sequence length="85" mass="9444">MELSIIQDYAIQARVAAVIGATVFDRVFSGVRFAETDGPLLYVYARDEQSSAEIEDDFSLLIADIASRILQRDVELVVVLPKVLQ</sequence>
<evidence type="ECO:0000313" key="2">
    <source>
        <dbReference type="EMBL" id="UEM18072.1"/>
    </source>
</evidence>
<reference evidence="2 3" key="2">
    <citation type="journal article" date="2022" name="Int. J. Syst. Evol. Microbiol.">
        <title>Strains of Bradyrhizobium barranii sp. nov. associated with legumes native to Canada are symbionts of soybeans and belong to different subspecies (subsp. barranii subsp. nov. and subsp. apii subsp. nov.) and symbiovars (sv. glycinearum and sv. septentrionale).</title>
        <authorList>
            <person name="Bromfield E.S.P."/>
            <person name="Cloutier S."/>
            <person name="Wasai-Hara S."/>
            <person name="Minamisawa K."/>
        </authorList>
    </citation>
    <scope>NUCLEOTIDE SEQUENCE [LARGE SCALE GENOMIC DNA]</scope>
    <source>
        <strain evidence="3">144S4</strain>
        <plasmid evidence="2 3">pBb144S4a</plasmid>
    </source>
</reference>
<accession>A0A939MNR5</accession>
<proteinExistence type="predicted"/>
<evidence type="ECO:0000313" key="1">
    <source>
        <dbReference type="EMBL" id="MBO1869342.1"/>
    </source>
</evidence>
<name>A0A939MNR5_9BRAD</name>
<geneLocation type="plasmid" evidence="2 3">
    <name>pBb144S4a</name>
</geneLocation>
<dbReference type="EMBL" id="JAGEMI010000004">
    <property type="protein sequence ID" value="MBO1869342.1"/>
    <property type="molecule type" value="Genomic_DNA"/>
</dbReference>
<gene>
    <name evidence="2" type="ORF">J4G43_052390</name>
    <name evidence="1" type="ORF">J4G43_54250</name>
</gene>
<organism evidence="1">
    <name type="scientific">Bradyrhizobium barranii subsp. barranii</name>
    <dbReference type="NCBI Taxonomy" id="2823807"/>
    <lineage>
        <taxon>Bacteria</taxon>
        <taxon>Pseudomonadati</taxon>
        <taxon>Pseudomonadota</taxon>
        <taxon>Alphaproteobacteria</taxon>
        <taxon>Hyphomicrobiales</taxon>
        <taxon>Nitrobacteraceae</taxon>
        <taxon>Bradyrhizobium</taxon>
        <taxon>Bradyrhizobium barranii</taxon>
    </lineage>
</organism>
<dbReference type="RefSeq" id="WP_208089806.1">
    <property type="nucleotide sequence ID" value="NZ_CP086137.1"/>
</dbReference>